<evidence type="ECO:0000256" key="1">
    <source>
        <dbReference type="SAM" id="Phobius"/>
    </source>
</evidence>
<sequence length="144" mass="15742">MNKASVRSTTAYTRFVQVIVALIGIAYTFAGIALIFFPLWFFQTIGNFPPFNSHYEGDLGAFILAIGIGLLLAMAQPQKHIWTIRIAALASLLHAANHLYDAIASPSSVNEWLQVIVVWIVVLLLVAASVQRPPATYSKMAGQI</sequence>
<name>A0A8J3MZ02_9CHLR</name>
<keyword evidence="3" id="KW-1185">Reference proteome</keyword>
<organism evidence="2 3">
    <name type="scientific">Ktedonospora formicarum</name>
    <dbReference type="NCBI Taxonomy" id="2778364"/>
    <lineage>
        <taxon>Bacteria</taxon>
        <taxon>Bacillati</taxon>
        <taxon>Chloroflexota</taxon>
        <taxon>Ktedonobacteria</taxon>
        <taxon>Ktedonobacterales</taxon>
        <taxon>Ktedonobacteraceae</taxon>
        <taxon>Ktedonospora</taxon>
    </lineage>
</organism>
<evidence type="ECO:0000313" key="3">
    <source>
        <dbReference type="Proteomes" id="UP000612362"/>
    </source>
</evidence>
<reference evidence="2" key="1">
    <citation type="submission" date="2020-10" db="EMBL/GenBank/DDBJ databases">
        <title>Taxonomic study of unclassified bacteria belonging to the class Ktedonobacteria.</title>
        <authorList>
            <person name="Yabe S."/>
            <person name="Wang C.M."/>
            <person name="Zheng Y."/>
            <person name="Sakai Y."/>
            <person name="Cavaletti L."/>
            <person name="Monciardini P."/>
            <person name="Donadio S."/>
        </authorList>
    </citation>
    <scope>NUCLEOTIDE SEQUENCE</scope>
    <source>
        <strain evidence="2">SOSP1-1</strain>
    </source>
</reference>
<comment type="caution">
    <text evidence="2">The sequence shown here is derived from an EMBL/GenBank/DDBJ whole genome shotgun (WGS) entry which is preliminary data.</text>
</comment>
<gene>
    <name evidence="2" type="ORF">KSX_94910</name>
</gene>
<dbReference type="RefSeq" id="WP_220200248.1">
    <property type="nucleotide sequence ID" value="NZ_BNJF01000011.1"/>
</dbReference>
<dbReference type="Proteomes" id="UP000612362">
    <property type="component" value="Unassembled WGS sequence"/>
</dbReference>
<protein>
    <recommendedName>
        <fullName evidence="4">DUF4345 domain-containing protein</fullName>
    </recommendedName>
</protein>
<feature type="transmembrane region" description="Helical" evidence="1">
    <location>
        <begin position="112"/>
        <end position="130"/>
    </location>
</feature>
<feature type="transmembrane region" description="Helical" evidence="1">
    <location>
        <begin position="59"/>
        <end position="75"/>
    </location>
</feature>
<evidence type="ECO:0008006" key="4">
    <source>
        <dbReference type="Google" id="ProtNLM"/>
    </source>
</evidence>
<keyword evidence="1" id="KW-0812">Transmembrane</keyword>
<proteinExistence type="predicted"/>
<accession>A0A8J3MZ02</accession>
<dbReference type="AlphaFoldDB" id="A0A8J3MZ02"/>
<evidence type="ECO:0000313" key="2">
    <source>
        <dbReference type="EMBL" id="GHO51328.1"/>
    </source>
</evidence>
<feature type="transmembrane region" description="Helical" evidence="1">
    <location>
        <begin position="82"/>
        <end position="100"/>
    </location>
</feature>
<feature type="transmembrane region" description="Helical" evidence="1">
    <location>
        <begin position="12"/>
        <end position="39"/>
    </location>
</feature>
<keyword evidence="1" id="KW-0472">Membrane</keyword>
<keyword evidence="1" id="KW-1133">Transmembrane helix</keyword>
<dbReference type="EMBL" id="BNJF01000011">
    <property type="protein sequence ID" value="GHO51328.1"/>
    <property type="molecule type" value="Genomic_DNA"/>
</dbReference>